<evidence type="ECO:0000256" key="5">
    <source>
        <dbReference type="ARBA" id="ARBA00022827"/>
    </source>
</evidence>
<dbReference type="GO" id="GO:0006071">
    <property type="term" value="P:glycerol metabolic process"/>
    <property type="evidence" value="ECO:0007669"/>
    <property type="project" value="UniProtKB-KW"/>
</dbReference>
<feature type="domain" description="Alpha-glycerophosphate oxidase C-terminal" evidence="8">
    <location>
        <begin position="416"/>
        <end position="499"/>
    </location>
</feature>
<evidence type="ECO:0000313" key="9">
    <source>
        <dbReference type="EMBL" id="TWJ19824.1"/>
    </source>
</evidence>
<keyword evidence="6" id="KW-0560">Oxidoreductase</keyword>
<dbReference type="Gene3D" id="3.30.9.10">
    <property type="entry name" value="D-Amino Acid Oxidase, subunit A, domain 2"/>
    <property type="match status" value="1"/>
</dbReference>
<protein>
    <submittedName>
        <fullName evidence="9">Glycerol-3-phosphate dehydrogenase</fullName>
    </submittedName>
</protein>
<organism evidence="9 10">
    <name type="scientific">Geobacter argillaceus</name>
    <dbReference type="NCBI Taxonomy" id="345631"/>
    <lineage>
        <taxon>Bacteria</taxon>
        <taxon>Pseudomonadati</taxon>
        <taxon>Thermodesulfobacteriota</taxon>
        <taxon>Desulfuromonadia</taxon>
        <taxon>Geobacterales</taxon>
        <taxon>Geobacteraceae</taxon>
        <taxon>Geobacter</taxon>
    </lineage>
</organism>
<dbReference type="Gene3D" id="1.10.8.870">
    <property type="entry name" value="Alpha-glycerophosphate oxidase, cap domain"/>
    <property type="match status" value="1"/>
</dbReference>
<keyword evidence="10" id="KW-1185">Reference proteome</keyword>
<dbReference type="SUPFAM" id="SSF51905">
    <property type="entry name" value="FAD/NAD(P)-binding domain"/>
    <property type="match status" value="1"/>
</dbReference>
<dbReference type="InterPro" id="IPR038299">
    <property type="entry name" value="DAO_C_sf"/>
</dbReference>
<dbReference type="OrthoDB" id="9766796at2"/>
<dbReference type="Pfam" id="PF16901">
    <property type="entry name" value="DAO_C"/>
    <property type="match status" value="1"/>
</dbReference>
<evidence type="ECO:0000256" key="4">
    <source>
        <dbReference type="ARBA" id="ARBA00022798"/>
    </source>
</evidence>
<dbReference type="InterPro" id="IPR036188">
    <property type="entry name" value="FAD/NAD-bd_sf"/>
</dbReference>
<dbReference type="InterPro" id="IPR006076">
    <property type="entry name" value="FAD-dep_OxRdtase"/>
</dbReference>
<evidence type="ECO:0000256" key="6">
    <source>
        <dbReference type="ARBA" id="ARBA00023002"/>
    </source>
</evidence>
<reference evidence="9 10" key="1">
    <citation type="submission" date="2019-07" db="EMBL/GenBank/DDBJ databases">
        <title>Genomic Encyclopedia of Archaeal and Bacterial Type Strains, Phase II (KMG-II): from individual species to whole genera.</title>
        <authorList>
            <person name="Goeker M."/>
        </authorList>
    </citation>
    <scope>NUCLEOTIDE SEQUENCE [LARGE SCALE GENOMIC DNA]</scope>
    <source>
        <strain evidence="9 10">ATCC BAA-1139</strain>
    </source>
</reference>
<dbReference type="PANTHER" id="PTHR11985">
    <property type="entry name" value="GLYCEROL-3-PHOSPHATE DEHYDROGENASE"/>
    <property type="match status" value="1"/>
</dbReference>
<comment type="cofactor">
    <cofactor evidence="1">
        <name>FAD</name>
        <dbReference type="ChEBI" id="CHEBI:57692"/>
    </cofactor>
</comment>
<comment type="caution">
    <text evidence="9">The sequence shown here is derived from an EMBL/GenBank/DDBJ whole genome shotgun (WGS) entry which is preliminary data.</text>
</comment>
<dbReference type="InterPro" id="IPR000447">
    <property type="entry name" value="G3P_DH_FAD-dep"/>
</dbReference>
<sequence length="553" mass="59971">MTRSELLQRLDGERNWDLLVIGGGATGLGVAVDAASRGYRTLLLERDDFGSGTSGRSTKLIHGGVRYLQQGNISLVLEALHERGVLIRNAPHLVHNLSFVVPLYDWWEGPFYGVGLKLYDMLAGKLGLGPSQLLSREETLRHIPTVEPAGLRGGVIYHDGQFDDARLAVALARTCADLGGVPLNRVEVSGLLKSGGLVRGVAARDRESGREYEIEARVVVNATGPFCDAVRLLDEPGAQPLIAPSQGVHLVLPREFLPGDSAIMVPHTDDGRVLFAVPWHDRVIVGTTDTPMVRVTAEPRPLAMEIEFLLEHAARYLARDPGMSDILSVFAGIRPLVLGGDVTHTATLSRDHTLLVSAAGLVTITGGKWTTYRRMAEDTVTCAARLAGLDERPSRTNNLPIHGWVGESPMNGEWQLYGADAAALDELCAGQPDLRQLLHPRLPYRRAEVVWGVRHEWARSVEDVLSRRTRALILDARAAMEAAPAVASLIAAELGRDAAWQAAEVTAFCALAKGYLPPGIVAEQPVRNRPAGRNSSLDTMWQICDKTSPSGYD</sequence>
<dbReference type="Gene3D" id="3.50.50.60">
    <property type="entry name" value="FAD/NAD(P)-binding domain"/>
    <property type="match status" value="1"/>
</dbReference>
<dbReference type="GO" id="GO:0004368">
    <property type="term" value="F:glycerol-3-phosphate dehydrogenase (quinone) activity"/>
    <property type="evidence" value="ECO:0007669"/>
    <property type="project" value="InterPro"/>
</dbReference>
<dbReference type="RefSeq" id="WP_145020010.1">
    <property type="nucleotide sequence ID" value="NZ_VLLN01000006.1"/>
</dbReference>
<evidence type="ECO:0000313" key="10">
    <source>
        <dbReference type="Proteomes" id="UP000319449"/>
    </source>
</evidence>
<dbReference type="AlphaFoldDB" id="A0A562VQ11"/>
<evidence type="ECO:0000256" key="2">
    <source>
        <dbReference type="ARBA" id="ARBA00007330"/>
    </source>
</evidence>
<proteinExistence type="inferred from homology"/>
<dbReference type="PANTHER" id="PTHR11985:SF35">
    <property type="entry name" value="ANAEROBIC GLYCEROL-3-PHOSPHATE DEHYDROGENASE SUBUNIT A"/>
    <property type="match status" value="1"/>
</dbReference>
<keyword evidence="3" id="KW-0285">Flavoprotein</keyword>
<evidence type="ECO:0000256" key="3">
    <source>
        <dbReference type="ARBA" id="ARBA00022630"/>
    </source>
</evidence>
<gene>
    <name evidence="9" type="ORF">JN12_01312</name>
</gene>
<dbReference type="Pfam" id="PF01266">
    <property type="entry name" value="DAO"/>
    <property type="match status" value="1"/>
</dbReference>
<dbReference type="InterPro" id="IPR031656">
    <property type="entry name" value="DAO_C"/>
</dbReference>
<keyword evidence="5" id="KW-0274">FAD</keyword>
<dbReference type="EMBL" id="VLLN01000006">
    <property type="protein sequence ID" value="TWJ19824.1"/>
    <property type="molecule type" value="Genomic_DNA"/>
</dbReference>
<name>A0A562VQ11_9BACT</name>
<dbReference type="PRINTS" id="PR01001">
    <property type="entry name" value="FADG3PDH"/>
</dbReference>
<evidence type="ECO:0000256" key="1">
    <source>
        <dbReference type="ARBA" id="ARBA00001974"/>
    </source>
</evidence>
<comment type="similarity">
    <text evidence="2">Belongs to the FAD-dependent glycerol-3-phosphate dehydrogenase family.</text>
</comment>
<accession>A0A562VQ11</accession>
<dbReference type="Proteomes" id="UP000319449">
    <property type="component" value="Unassembled WGS sequence"/>
</dbReference>
<feature type="domain" description="FAD dependent oxidoreductase" evidence="7">
    <location>
        <begin position="17"/>
        <end position="373"/>
    </location>
</feature>
<dbReference type="GO" id="GO:0046168">
    <property type="term" value="P:glycerol-3-phosphate catabolic process"/>
    <property type="evidence" value="ECO:0007669"/>
    <property type="project" value="TreeGrafter"/>
</dbReference>
<dbReference type="PROSITE" id="PS00978">
    <property type="entry name" value="FAD_G3PDH_2"/>
    <property type="match status" value="1"/>
</dbReference>
<evidence type="ECO:0000259" key="7">
    <source>
        <dbReference type="Pfam" id="PF01266"/>
    </source>
</evidence>
<keyword evidence="4" id="KW-0319">Glycerol metabolism</keyword>
<evidence type="ECO:0000259" key="8">
    <source>
        <dbReference type="Pfam" id="PF16901"/>
    </source>
</evidence>